<protein>
    <submittedName>
        <fullName evidence="2">Methyltransferase</fullName>
    </submittedName>
</protein>
<organism evidence="2 3">
    <name type="scientific">Arthrobacter psychrochitiniphilus</name>
    <dbReference type="NCBI Taxonomy" id="291045"/>
    <lineage>
        <taxon>Bacteria</taxon>
        <taxon>Bacillati</taxon>
        <taxon>Actinomycetota</taxon>
        <taxon>Actinomycetes</taxon>
        <taxon>Micrococcales</taxon>
        <taxon>Micrococcaceae</taxon>
        <taxon>Arthrobacter</taxon>
    </lineage>
</organism>
<dbReference type="GO" id="GO:0032259">
    <property type="term" value="P:methylation"/>
    <property type="evidence" value="ECO:0007669"/>
    <property type="project" value="UniProtKB-KW"/>
</dbReference>
<dbReference type="SUPFAM" id="SSF53335">
    <property type="entry name" value="S-adenosyl-L-methionine-dependent methyltransferases"/>
    <property type="match status" value="1"/>
</dbReference>
<dbReference type="GO" id="GO:0036009">
    <property type="term" value="F:protein-glutamine N-methyltransferase activity"/>
    <property type="evidence" value="ECO:0007669"/>
    <property type="project" value="TreeGrafter"/>
</dbReference>
<dbReference type="Proteomes" id="UP000246303">
    <property type="component" value="Unassembled WGS sequence"/>
</dbReference>
<dbReference type="InterPro" id="IPR029063">
    <property type="entry name" value="SAM-dependent_MTases_sf"/>
</dbReference>
<name>A0A2V3DMJ0_9MICC</name>
<keyword evidence="3" id="KW-1185">Reference proteome</keyword>
<feature type="domain" description="Methyltransferase small" evidence="1">
    <location>
        <begin position="202"/>
        <end position="316"/>
    </location>
</feature>
<dbReference type="PROSITE" id="PS00092">
    <property type="entry name" value="N6_MTASE"/>
    <property type="match status" value="1"/>
</dbReference>
<sequence>MSTEPVQQPNIIRWTHNGAEQSALWVSASGAAMPKKVLAVDDSLTADEAYRLAAQGTALLWLGDYHNARQLLSAMARRLPVFSRLDGESVAQAFYRYRQGRTQRAKMLGRVLVPLASGPAVALRRAPDVSQAWLLAAGPVEETAVAPLQDVLGSIGALEWRRNGLFVQELDAVIRPHYGTFAPIRSEYLALVNSAGLPSKELAFDIGTGTGVLAAILAKRGVKKVVGTDTEAPAIACAQENVADLGFSDSFEAVQMSMFPEGKAPLVVCNPPWLPGTANSVLDHAVYDPKSRMLKAFLAGLAKHLEPEGEGWLIISDLAEHLGLRSREELLGWIDAGGLQVLEKLDTPARHPRSMDTADPFFAARSQEVTSLWKLAAKALAS</sequence>
<dbReference type="Gene3D" id="3.40.50.150">
    <property type="entry name" value="Vaccinia Virus protein VP39"/>
    <property type="match status" value="1"/>
</dbReference>
<dbReference type="PANTHER" id="PTHR18895">
    <property type="entry name" value="HEMK METHYLTRANSFERASE"/>
    <property type="match status" value="1"/>
</dbReference>
<evidence type="ECO:0000313" key="2">
    <source>
        <dbReference type="EMBL" id="PXA64172.1"/>
    </source>
</evidence>
<dbReference type="GO" id="GO:0003676">
    <property type="term" value="F:nucleic acid binding"/>
    <property type="evidence" value="ECO:0007669"/>
    <property type="project" value="InterPro"/>
</dbReference>
<dbReference type="CDD" id="cd02440">
    <property type="entry name" value="AdoMet_MTases"/>
    <property type="match status" value="1"/>
</dbReference>
<dbReference type="InterPro" id="IPR002052">
    <property type="entry name" value="DNA_methylase_N6_adenine_CS"/>
</dbReference>
<dbReference type="AlphaFoldDB" id="A0A2V3DMJ0"/>
<gene>
    <name evidence="2" type="ORF">CVS29_16225</name>
</gene>
<dbReference type="RefSeq" id="WP_110107417.1">
    <property type="nucleotide sequence ID" value="NZ_JACBZZ010000001.1"/>
</dbReference>
<comment type="caution">
    <text evidence="2">The sequence shown here is derived from an EMBL/GenBank/DDBJ whole genome shotgun (WGS) entry which is preliminary data.</text>
</comment>
<dbReference type="InterPro" id="IPR050320">
    <property type="entry name" value="N5-glutamine_MTase"/>
</dbReference>
<keyword evidence="2" id="KW-0808">Transferase</keyword>
<reference evidence="2 3" key="1">
    <citation type="submission" date="2018-05" db="EMBL/GenBank/DDBJ databases">
        <title>Genetic diversity of glacier-inhabiting Cryobacterium bacteria in China and description of Cryobacterium mengkeensis sp. nov. and Arthrobacter glacialis sp. nov.</title>
        <authorList>
            <person name="Liu Q."/>
            <person name="Xin Y.-H."/>
        </authorList>
    </citation>
    <scope>NUCLEOTIDE SEQUENCE [LARGE SCALE GENOMIC DNA]</scope>
    <source>
        <strain evidence="2 3">GP3</strain>
    </source>
</reference>
<dbReference type="InterPro" id="IPR007848">
    <property type="entry name" value="Small_mtfrase_dom"/>
</dbReference>
<dbReference type="EMBL" id="QHLZ01000014">
    <property type="protein sequence ID" value="PXA64172.1"/>
    <property type="molecule type" value="Genomic_DNA"/>
</dbReference>
<proteinExistence type="predicted"/>
<evidence type="ECO:0000313" key="3">
    <source>
        <dbReference type="Proteomes" id="UP000246303"/>
    </source>
</evidence>
<keyword evidence="2" id="KW-0489">Methyltransferase</keyword>
<dbReference type="OrthoDB" id="267914at2"/>
<dbReference type="Pfam" id="PF05175">
    <property type="entry name" value="MTS"/>
    <property type="match status" value="1"/>
</dbReference>
<accession>A0A2V3DMJ0</accession>
<dbReference type="PANTHER" id="PTHR18895:SF74">
    <property type="entry name" value="MTRF1L RELEASE FACTOR GLUTAMINE METHYLTRANSFERASE"/>
    <property type="match status" value="1"/>
</dbReference>
<evidence type="ECO:0000259" key="1">
    <source>
        <dbReference type="Pfam" id="PF05175"/>
    </source>
</evidence>